<proteinExistence type="inferred from homology"/>
<keyword evidence="3 8" id="KW-1134">Transmembrane beta strand</keyword>
<dbReference type="PANTHER" id="PTHR47234">
    <property type="match status" value="1"/>
</dbReference>
<feature type="signal peptide" evidence="10">
    <location>
        <begin position="1"/>
        <end position="28"/>
    </location>
</feature>
<dbReference type="Pfam" id="PF07715">
    <property type="entry name" value="Plug"/>
    <property type="match status" value="1"/>
</dbReference>
<keyword evidence="4 8" id="KW-0812">Transmembrane</keyword>
<dbReference type="CDD" id="cd01347">
    <property type="entry name" value="ligand_gated_channel"/>
    <property type="match status" value="1"/>
</dbReference>
<keyword evidence="5 9" id="KW-0798">TonB box</keyword>
<evidence type="ECO:0008006" key="15">
    <source>
        <dbReference type="Google" id="ProtNLM"/>
    </source>
</evidence>
<dbReference type="eggNOG" id="COG4206">
    <property type="taxonomic scope" value="Bacteria"/>
</dbReference>
<accession>A0A091BE36</accession>
<feature type="domain" description="TonB-dependent receptor plug" evidence="12">
    <location>
        <begin position="54"/>
        <end position="176"/>
    </location>
</feature>
<comment type="caution">
    <text evidence="13">The sequence shown here is derived from an EMBL/GenBank/DDBJ whole genome shotgun (WGS) entry which is preliminary data.</text>
</comment>
<comment type="similarity">
    <text evidence="8 9">Belongs to the TonB-dependent receptor family.</text>
</comment>
<keyword evidence="7 8" id="KW-0998">Cell outer membrane</keyword>
<feature type="domain" description="TonB-dependent receptor-like beta-barrel" evidence="11">
    <location>
        <begin position="389"/>
        <end position="929"/>
    </location>
</feature>
<evidence type="ECO:0000259" key="11">
    <source>
        <dbReference type="Pfam" id="PF00593"/>
    </source>
</evidence>
<dbReference type="eggNOG" id="COG4771">
    <property type="taxonomic scope" value="Bacteria"/>
</dbReference>
<keyword evidence="2 8" id="KW-0813">Transport</keyword>
<dbReference type="Gene3D" id="2.40.170.20">
    <property type="entry name" value="TonB-dependent receptor, beta-barrel domain"/>
    <property type="match status" value="1"/>
</dbReference>
<evidence type="ECO:0000256" key="7">
    <source>
        <dbReference type="ARBA" id="ARBA00023237"/>
    </source>
</evidence>
<dbReference type="GO" id="GO:0009279">
    <property type="term" value="C:cell outer membrane"/>
    <property type="evidence" value="ECO:0007669"/>
    <property type="project" value="UniProtKB-SubCell"/>
</dbReference>
<evidence type="ECO:0000256" key="6">
    <source>
        <dbReference type="ARBA" id="ARBA00023136"/>
    </source>
</evidence>
<dbReference type="PANTHER" id="PTHR47234:SF2">
    <property type="entry name" value="TONB-DEPENDENT RECEPTOR"/>
    <property type="match status" value="1"/>
</dbReference>
<dbReference type="SUPFAM" id="SSF56935">
    <property type="entry name" value="Porins"/>
    <property type="match status" value="1"/>
</dbReference>
<evidence type="ECO:0000256" key="4">
    <source>
        <dbReference type="ARBA" id="ARBA00022692"/>
    </source>
</evidence>
<dbReference type="Gene3D" id="2.170.130.10">
    <property type="entry name" value="TonB-dependent receptor, plug domain"/>
    <property type="match status" value="1"/>
</dbReference>
<keyword evidence="10" id="KW-0732">Signal</keyword>
<evidence type="ECO:0000313" key="13">
    <source>
        <dbReference type="EMBL" id="KFN49079.1"/>
    </source>
</evidence>
<protein>
    <recommendedName>
        <fullName evidence="15">TonB-dependent receptor</fullName>
    </recommendedName>
</protein>
<evidence type="ECO:0000313" key="14">
    <source>
        <dbReference type="Proteomes" id="UP000029391"/>
    </source>
</evidence>
<dbReference type="InterPro" id="IPR012910">
    <property type="entry name" value="Plug_dom"/>
</dbReference>
<reference evidence="13 14" key="1">
    <citation type="submission" date="2013-09" db="EMBL/GenBank/DDBJ databases">
        <title>Genome sequencing of Arenimonas composti.</title>
        <authorList>
            <person name="Chen F."/>
            <person name="Wang G."/>
        </authorList>
    </citation>
    <scope>NUCLEOTIDE SEQUENCE [LARGE SCALE GENOMIC DNA]</scope>
    <source>
        <strain evidence="13 14">TR7-09</strain>
    </source>
</reference>
<evidence type="ECO:0000256" key="2">
    <source>
        <dbReference type="ARBA" id="ARBA00022448"/>
    </source>
</evidence>
<keyword evidence="6 8" id="KW-0472">Membrane</keyword>
<evidence type="ECO:0000256" key="10">
    <source>
        <dbReference type="SAM" id="SignalP"/>
    </source>
</evidence>
<dbReference type="AlphaFoldDB" id="A0A091BE36"/>
<evidence type="ECO:0000256" key="3">
    <source>
        <dbReference type="ARBA" id="ARBA00022452"/>
    </source>
</evidence>
<dbReference type="Proteomes" id="UP000029391">
    <property type="component" value="Unassembled WGS sequence"/>
</dbReference>
<evidence type="ECO:0000256" key="1">
    <source>
        <dbReference type="ARBA" id="ARBA00004571"/>
    </source>
</evidence>
<dbReference type="OrthoDB" id="6276154at2"/>
<evidence type="ECO:0000256" key="5">
    <source>
        <dbReference type="ARBA" id="ARBA00023077"/>
    </source>
</evidence>
<dbReference type="STRING" id="1121013.GCA_000426365_00864"/>
<dbReference type="InterPro" id="IPR000531">
    <property type="entry name" value="Beta-barrel_TonB"/>
</dbReference>
<organism evidence="13 14">
    <name type="scientific">Arenimonas composti TR7-09 = DSM 18010</name>
    <dbReference type="NCBI Taxonomy" id="1121013"/>
    <lineage>
        <taxon>Bacteria</taxon>
        <taxon>Pseudomonadati</taxon>
        <taxon>Pseudomonadota</taxon>
        <taxon>Gammaproteobacteria</taxon>
        <taxon>Lysobacterales</taxon>
        <taxon>Lysobacteraceae</taxon>
        <taxon>Arenimonas</taxon>
    </lineage>
</organism>
<dbReference type="InterPro" id="IPR037066">
    <property type="entry name" value="Plug_dom_sf"/>
</dbReference>
<evidence type="ECO:0000259" key="12">
    <source>
        <dbReference type="Pfam" id="PF07715"/>
    </source>
</evidence>
<feature type="chain" id="PRO_5001869668" description="TonB-dependent receptor" evidence="10">
    <location>
        <begin position="29"/>
        <end position="965"/>
    </location>
</feature>
<dbReference type="PROSITE" id="PS52016">
    <property type="entry name" value="TONB_DEPENDENT_REC_3"/>
    <property type="match status" value="1"/>
</dbReference>
<evidence type="ECO:0000256" key="9">
    <source>
        <dbReference type="RuleBase" id="RU003357"/>
    </source>
</evidence>
<dbReference type="RefSeq" id="WP_051239489.1">
    <property type="nucleotide sequence ID" value="NZ_AUFF01000002.1"/>
</dbReference>
<gene>
    <name evidence="13" type="ORF">P873_12360</name>
</gene>
<dbReference type="InterPro" id="IPR039426">
    <property type="entry name" value="TonB-dep_rcpt-like"/>
</dbReference>
<dbReference type="InterPro" id="IPR036942">
    <property type="entry name" value="Beta-barrel_TonB_sf"/>
</dbReference>
<dbReference type="Pfam" id="PF00593">
    <property type="entry name" value="TonB_dep_Rec_b-barrel"/>
    <property type="match status" value="1"/>
</dbReference>
<sequence>MNTIRTTRLSQAVRGALLCAFLPVAAQAQEAPTTLDAVEVTGSRIKQTEAVGANPVAVIDRATIDRSGVANVGELLLQLTAGGKALNAKFNSSGNFGYPSSGGGIGAGSSQVDLRHLGSQRVLVLVDGIRWVNESSASGVSGSADLNTIPLAIVERIEVLEDGASAIYGSDAIAGVVNIITRRDFDGALVHGYFGQWSRGGDTTEASITVGGGGDRFHGVFSASWFEQESIGAGEWDQSSWPIPGGGLAFGSSGTPQGRFTFCDPARPIGSYGSCTPSQEFFYDITLDDGTVVPVWNPADPSAGTYHDFSGADRFNYAPFNLLLTPSERKSLFGAFGFDISDTLTLRGKMLYNNRQSMNQAAPEPIFVGPYAGTGGLADTVIIHANNPYNPFGITLDPASNFGWVTRRPVEVGPRIFEQDVDTWYFNLGLDGQWRFGDNGLDWNLDYVRSENSAEQTFYNGYNIAKIKLALGDPAICAATPGCVPLDLFGGQGRPMTPQMIDWIRTTQHDASKQVLDIWSFNVTGDLFDIGGRAAGFAAGIEHRVYEGSFDPDPLRQTGESQDSFAAPVRADYDVDEVYAEFRLPFADTFDLNAAIRYSDYSTFGGATTGKVGFRWQPVDDLVIRGNWSEGFRAPNLGELYGLTQFGATLTDPCGPTGTLIVNDADGLNTTPLETACRAQGVPNGFEQANTQITTFTGGNPNLQPEESESWTVGAVWSPDFFENLTWSERIDIELGYYHHEIDGAIQPRDIQALLDACLAAGGLDATLCSPFTRGAGGNLNPPNNFLDNLAVIETDGVDVKFDWRSPEFAWGRLTASLQASHVIDYREVDRDGNVATRAPGVEANDGAIPEWQTNVQLGWAIGDWFVAWNVRYISEVSESCAGLAGLPGCPTDADRNELDATWYNDLQVSWNDAFTMPGLKLAVGVNNVFDEDPPICLTCSLNGYDAGTYDLPGRFWYVSLDYRF</sequence>
<keyword evidence="14" id="KW-1185">Reference proteome</keyword>
<dbReference type="EMBL" id="AWXU01000041">
    <property type="protein sequence ID" value="KFN49079.1"/>
    <property type="molecule type" value="Genomic_DNA"/>
</dbReference>
<name>A0A091BE36_9GAMM</name>
<comment type="subcellular location">
    <subcellularLocation>
        <location evidence="1 8">Cell outer membrane</location>
        <topology evidence="1 8">Multi-pass membrane protein</topology>
    </subcellularLocation>
</comment>
<evidence type="ECO:0000256" key="8">
    <source>
        <dbReference type="PROSITE-ProRule" id="PRU01360"/>
    </source>
</evidence>